<dbReference type="Gene3D" id="4.10.240.10">
    <property type="entry name" value="Zn(2)-C6 fungal-type DNA-binding domain"/>
    <property type="match status" value="1"/>
</dbReference>
<dbReference type="AlphaFoldDB" id="A0A1L9SDP2"/>
<dbReference type="OrthoDB" id="762982at2759"/>
<evidence type="ECO:0000259" key="8">
    <source>
        <dbReference type="PROSITE" id="PS50048"/>
    </source>
</evidence>
<dbReference type="InterPro" id="IPR036864">
    <property type="entry name" value="Zn2-C6_fun-type_DNA-bd_sf"/>
</dbReference>
<organism evidence="9 10">
    <name type="scientific">Penicilliopsis zonata CBS 506.65</name>
    <dbReference type="NCBI Taxonomy" id="1073090"/>
    <lineage>
        <taxon>Eukaryota</taxon>
        <taxon>Fungi</taxon>
        <taxon>Dikarya</taxon>
        <taxon>Ascomycota</taxon>
        <taxon>Pezizomycotina</taxon>
        <taxon>Eurotiomycetes</taxon>
        <taxon>Eurotiomycetidae</taxon>
        <taxon>Eurotiales</taxon>
        <taxon>Aspergillaceae</taxon>
        <taxon>Penicilliopsis</taxon>
    </lineage>
</organism>
<dbReference type="CDD" id="cd12148">
    <property type="entry name" value="fungal_TF_MHR"/>
    <property type="match status" value="1"/>
</dbReference>
<evidence type="ECO:0000256" key="4">
    <source>
        <dbReference type="ARBA" id="ARBA00023125"/>
    </source>
</evidence>
<sequence length="613" mass="70259">MDSSSPVLSLRARRSRVPLSCDPCRARKLKCNREKPCQNCTARNEQTNCRFKGQASKSALAGHTNGDLRARIEHLEGLVRRLAEQQPQNSITTPESQDDNEEDQSSPSAGMTVVDGLHSVYRAGDDWDDVLHEVYCVFSYAVIALSPVDGSSLLFGHVKPVERVEILSSLPSRPELDKLIAEFFAPNFPITIPPIIHEPTFMQEYDQHWKNPTNTNFIWLGLLFSILGIMMLSYHQFHEPEAYEGRSELLFQLYRIRTAQCLLAGDMAKCLPYTIETLRFNATAELNRKDDNRRGLWIMTGVIIRAAINMGYHRDAQHSSSISPLQAEYRRRVWLAVTSMDNMSSVQCGFPRSASTFYSDTKEPRNVHEWEMSDEMTVLPPSRPLTEPTQVTYLIVKGRLTNALGRIADLNNSPRVSYETVLDIDKTLHETYENFPSHMKVDKQRTNSSSSISLASMYHKGMCTLHRRFMAKSGRRGNGQFRLSRNRCIESALAILGYQEILQPTWYEFAQARQVCVLAAMILFLELELRKRFPEEKTDDHNDAFLIHALEKSCSLWRDASKSCDEAGRVYDVLMNMMSSQTSVEIPWLNEKDLSMDIDWVRSFLLFFPFFRY</sequence>
<evidence type="ECO:0000256" key="5">
    <source>
        <dbReference type="ARBA" id="ARBA00023163"/>
    </source>
</evidence>
<dbReference type="SMART" id="SM00906">
    <property type="entry name" value="Fungal_trans"/>
    <property type="match status" value="1"/>
</dbReference>
<dbReference type="GO" id="GO:0001228">
    <property type="term" value="F:DNA-binding transcription activator activity, RNA polymerase II-specific"/>
    <property type="evidence" value="ECO:0007669"/>
    <property type="project" value="TreeGrafter"/>
</dbReference>
<reference evidence="10" key="1">
    <citation type="journal article" date="2017" name="Genome Biol.">
        <title>Comparative genomics reveals high biological diversity and specific adaptations in the industrially and medically important fungal genus Aspergillus.</title>
        <authorList>
            <person name="de Vries R.P."/>
            <person name="Riley R."/>
            <person name="Wiebenga A."/>
            <person name="Aguilar-Osorio G."/>
            <person name="Amillis S."/>
            <person name="Uchima C.A."/>
            <person name="Anderluh G."/>
            <person name="Asadollahi M."/>
            <person name="Askin M."/>
            <person name="Barry K."/>
            <person name="Battaglia E."/>
            <person name="Bayram O."/>
            <person name="Benocci T."/>
            <person name="Braus-Stromeyer S.A."/>
            <person name="Caldana C."/>
            <person name="Canovas D."/>
            <person name="Cerqueira G.C."/>
            <person name="Chen F."/>
            <person name="Chen W."/>
            <person name="Choi C."/>
            <person name="Clum A."/>
            <person name="Dos Santos R.A."/>
            <person name="Damasio A.R."/>
            <person name="Diallinas G."/>
            <person name="Emri T."/>
            <person name="Fekete E."/>
            <person name="Flipphi M."/>
            <person name="Freyberg S."/>
            <person name="Gallo A."/>
            <person name="Gournas C."/>
            <person name="Habgood R."/>
            <person name="Hainaut M."/>
            <person name="Harispe M.L."/>
            <person name="Henrissat B."/>
            <person name="Hilden K.S."/>
            <person name="Hope R."/>
            <person name="Hossain A."/>
            <person name="Karabika E."/>
            <person name="Karaffa L."/>
            <person name="Karanyi Z."/>
            <person name="Krasevec N."/>
            <person name="Kuo A."/>
            <person name="Kusch H."/>
            <person name="LaButti K."/>
            <person name="Lagendijk E.L."/>
            <person name="Lapidus A."/>
            <person name="Levasseur A."/>
            <person name="Lindquist E."/>
            <person name="Lipzen A."/>
            <person name="Logrieco A.F."/>
            <person name="MacCabe A."/>
            <person name="Maekelae M.R."/>
            <person name="Malavazi I."/>
            <person name="Melin P."/>
            <person name="Meyer V."/>
            <person name="Mielnichuk N."/>
            <person name="Miskei M."/>
            <person name="Molnar A.P."/>
            <person name="Mule G."/>
            <person name="Ngan C.Y."/>
            <person name="Orejas M."/>
            <person name="Orosz E."/>
            <person name="Ouedraogo J.P."/>
            <person name="Overkamp K.M."/>
            <person name="Park H.-S."/>
            <person name="Perrone G."/>
            <person name="Piumi F."/>
            <person name="Punt P.J."/>
            <person name="Ram A.F."/>
            <person name="Ramon A."/>
            <person name="Rauscher S."/>
            <person name="Record E."/>
            <person name="Riano-Pachon D.M."/>
            <person name="Robert V."/>
            <person name="Roehrig J."/>
            <person name="Ruller R."/>
            <person name="Salamov A."/>
            <person name="Salih N.S."/>
            <person name="Samson R.A."/>
            <person name="Sandor E."/>
            <person name="Sanguinetti M."/>
            <person name="Schuetze T."/>
            <person name="Sepcic K."/>
            <person name="Shelest E."/>
            <person name="Sherlock G."/>
            <person name="Sophianopoulou V."/>
            <person name="Squina F.M."/>
            <person name="Sun H."/>
            <person name="Susca A."/>
            <person name="Todd R.B."/>
            <person name="Tsang A."/>
            <person name="Unkles S.E."/>
            <person name="van de Wiele N."/>
            <person name="van Rossen-Uffink D."/>
            <person name="Oliveira J.V."/>
            <person name="Vesth T.C."/>
            <person name="Visser J."/>
            <person name="Yu J.-H."/>
            <person name="Zhou M."/>
            <person name="Andersen M.R."/>
            <person name="Archer D.B."/>
            <person name="Baker S.E."/>
            <person name="Benoit I."/>
            <person name="Brakhage A.A."/>
            <person name="Braus G.H."/>
            <person name="Fischer R."/>
            <person name="Frisvad J.C."/>
            <person name="Goldman G.H."/>
            <person name="Houbraken J."/>
            <person name="Oakley B."/>
            <person name="Pocsi I."/>
            <person name="Scazzocchio C."/>
            <person name="Seiboth B."/>
            <person name="vanKuyk P.A."/>
            <person name="Wortman J."/>
            <person name="Dyer P.S."/>
            <person name="Grigoriev I.V."/>
        </authorList>
    </citation>
    <scope>NUCLEOTIDE SEQUENCE [LARGE SCALE GENOMIC DNA]</scope>
    <source>
        <strain evidence="10">CBS 506.65</strain>
    </source>
</reference>
<evidence type="ECO:0000256" key="1">
    <source>
        <dbReference type="ARBA" id="ARBA00022723"/>
    </source>
</evidence>
<dbReference type="InterPro" id="IPR001138">
    <property type="entry name" value="Zn2Cys6_DnaBD"/>
</dbReference>
<dbReference type="GO" id="GO:0008270">
    <property type="term" value="F:zinc ion binding"/>
    <property type="evidence" value="ECO:0007669"/>
    <property type="project" value="InterPro"/>
</dbReference>
<dbReference type="GO" id="GO:0006351">
    <property type="term" value="P:DNA-templated transcription"/>
    <property type="evidence" value="ECO:0007669"/>
    <property type="project" value="InterPro"/>
</dbReference>
<dbReference type="Pfam" id="PF00172">
    <property type="entry name" value="Zn_clus"/>
    <property type="match status" value="1"/>
</dbReference>
<evidence type="ECO:0000256" key="7">
    <source>
        <dbReference type="SAM" id="MobiDB-lite"/>
    </source>
</evidence>
<dbReference type="PANTHER" id="PTHR31944">
    <property type="entry name" value="HEME-RESPONSIVE ZINC FINGER TRANSCRIPTION FACTOR HAP1"/>
    <property type="match status" value="1"/>
</dbReference>
<proteinExistence type="predicted"/>
<evidence type="ECO:0000256" key="6">
    <source>
        <dbReference type="ARBA" id="ARBA00023242"/>
    </source>
</evidence>
<evidence type="ECO:0000256" key="2">
    <source>
        <dbReference type="ARBA" id="ARBA00022833"/>
    </source>
</evidence>
<keyword evidence="2" id="KW-0862">Zinc</keyword>
<evidence type="ECO:0000313" key="9">
    <source>
        <dbReference type="EMBL" id="OJJ45233.1"/>
    </source>
</evidence>
<dbReference type="PANTHER" id="PTHR31944:SF131">
    <property type="entry name" value="HEME-RESPONSIVE ZINC FINGER TRANSCRIPTION FACTOR HAP1"/>
    <property type="match status" value="1"/>
</dbReference>
<dbReference type="InterPro" id="IPR007219">
    <property type="entry name" value="XnlR_reg_dom"/>
</dbReference>
<dbReference type="SMART" id="SM00066">
    <property type="entry name" value="GAL4"/>
    <property type="match status" value="1"/>
</dbReference>
<evidence type="ECO:0000313" key="10">
    <source>
        <dbReference type="Proteomes" id="UP000184188"/>
    </source>
</evidence>
<dbReference type="PROSITE" id="PS00463">
    <property type="entry name" value="ZN2_CY6_FUNGAL_1"/>
    <property type="match status" value="1"/>
</dbReference>
<keyword evidence="3" id="KW-0805">Transcription regulation</keyword>
<gene>
    <name evidence="9" type="ORF">ASPZODRAFT_69864</name>
</gene>
<name>A0A1L9SDP2_9EURO</name>
<keyword evidence="4" id="KW-0238">DNA-binding</keyword>
<dbReference type="VEuPathDB" id="FungiDB:ASPZODRAFT_69864"/>
<dbReference type="EMBL" id="KV878345">
    <property type="protein sequence ID" value="OJJ45233.1"/>
    <property type="molecule type" value="Genomic_DNA"/>
</dbReference>
<dbReference type="STRING" id="1073090.A0A1L9SDP2"/>
<accession>A0A1L9SDP2</accession>
<dbReference type="Pfam" id="PF04082">
    <property type="entry name" value="Fungal_trans"/>
    <property type="match status" value="1"/>
</dbReference>
<keyword evidence="1" id="KW-0479">Metal-binding</keyword>
<dbReference type="CDD" id="cd00067">
    <property type="entry name" value="GAL4"/>
    <property type="match status" value="1"/>
</dbReference>
<dbReference type="Proteomes" id="UP000184188">
    <property type="component" value="Unassembled WGS sequence"/>
</dbReference>
<dbReference type="PROSITE" id="PS50048">
    <property type="entry name" value="ZN2_CY6_FUNGAL_2"/>
    <property type="match status" value="1"/>
</dbReference>
<evidence type="ECO:0000256" key="3">
    <source>
        <dbReference type="ARBA" id="ARBA00023015"/>
    </source>
</evidence>
<keyword evidence="10" id="KW-1185">Reference proteome</keyword>
<dbReference type="RefSeq" id="XP_022579743.1">
    <property type="nucleotide sequence ID" value="XM_022729609.1"/>
</dbReference>
<dbReference type="GO" id="GO:0000978">
    <property type="term" value="F:RNA polymerase II cis-regulatory region sequence-specific DNA binding"/>
    <property type="evidence" value="ECO:0007669"/>
    <property type="project" value="TreeGrafter"/>
</dbReference>
<feature type="domain" description="Zn(2)-C6 fungal-type" evidence="8">
    <location>
        <begin position="20"/>
        <end position="51"/>
    </location>
</feature>
<dbReference type="GO" id="GO:0005634">
    <property type="term" value="C:nucleus"/>
    <property type="evidence" value="ECO:0007669"/>
    <property type="project" value="TreeGrafter"/>
</dbReference>
<dbReference type="GeneID" id="34616073"/>
<keyword evidence="6" id="KW-0539">Nucleus</keyword>
<protein>
    <recommendedName>
        <fullName evidence="8">Zn(2)-C6 fungal-type domain-containing protein</fullName>
    </recommendedName>
</protein>
<dbReference type="SUPFAM" id="SSF57701">
    <property type="entry name" value="Zn2/Cys6 DNA-binding domain"/>
    <property type="match status" value="1"/>
</dbReference>
<feature type="region of interest" description="Disordered" evidence="7">
    <location>
        <begin position="83"/>
        <end position="111"/>
    </location>
</feature>
<dbReference type="InterPro" id="IPR051430">
    <property type="entry name" value="Fungal_TF_Env_Response"/>
</dbReference>
<keyword evidence="5" id="KW-0804">Transcription</keyword>
<feature type="compositionally biased region" description="Polar residues" evidence="7">
    <location>
        <begin position="85"/>
        <end position="95"/>
    </location>
</feature>